<dbReference type="Gene3D" id="3.30.750.24">
    <property type="entry name" value="STAS domain"/>
    <property type="match status" value="1"/>
</dbReference>
<evidence type="ECO:0000259" key="2">
    <source>
        <dbReference type="PROSITE" id="PS50801"/>
    </source>
</evidence>
<dbReference type="EMBL" id="KB295899">
    <property type="protein sequence ID" value="ELU12520.1"/>
    <property type="molecule type" value="Genomic_DNA"/>
</dbReference>
<dbReference type="Proteomes" id="UP000014760">
    <property type="component" value="Unassembled WGS sequence"/>
</dbReference>
<dbReference type="InterPro" id="IPR036513">
    <property type="entry name" value="STAS_dom_sf"/>
</dbReference>
<reference evidence="3 5" key="2">
    <citation type="journal article" date="2013" name="Nature">
        <title>Insights into bilaterian evolution from three spiralian genomes.</title>
        <authorList>
            <person name="Simakov O."/>
            <person name="Marletaz F."/>
            <person name="Cho S.J."/>
            <person name="Edsinger-Gonzales E."/>
            <person name="Havlak P."/>
            <person name="Hellsten U."/>
            <person name="Kuo D.H."/>
            <person name="Larsson T."/>
            <person name="Lv J."/>
            <person name="Arendt D."/>
            <person name="Savage R."/>
            <person name="Osoegawa K."/>
            <person name="de Jong P."/>
            <person name="Grimwood J."/>
            <person name="Chapman J.A."/>
            <person name="Shapiro H."/>
            <person name="Aerts A."/>
            <person name="Otillar R.P."/>
            <person name="Terry A.Y."/>
            <person name="Boore J.L."/>
            <person name="Grigoriev I.V."/>
            <person name="Lindberg D.R."/>
            <person name="Seaver E.C."/>
            <person name="Weisblat D.A."/>
            <person name="Putnam N.H."/>
            <person name="Rokhsar D.S."/>
        </authorList>
    </citation>
    <scope>NUCLEOTIDE SEQUENCE</scope>
    <source>
        <strain evidence="3 5">I ESC-2004</strain>
    </source>
</reference>
<dbReference type="EMBL" id="AMQN01019534">
    <property type="status" value="NOT_ANNOTATED_CDS"/>
    <property type="molecule type" value="Genomic_DNA"/>
</dbReference>
<dbReference type="Pfam" id="PF01740">
    <property type="entry name" value="STAS"/>
    <property type="match status" value="1"/>
</dbReference>
<sequence length="120" mass="13218">MADIDFPGATGLIKVIKEYKDANIDVMLAGCKSGVREMLEAAGFNDKLCCRNCMYLSIHDAVVAAINKYPSIRHQLESDKDSILGMHNGHMISHHDNQDDDLGNYSNPENPLLDGAKNNN</sequence>
<evidence type="ECO:0000313" key="4">
    <source>
        <dbReference type="EnsemblMetazoa" id="CapteP213174"/>
    </source>
</evidence>
<evidence type="ECO:0000256" key="1">
    <source>
        <dbReference type="SAM" id="MobiDB-lite"/>
    </source>
</evidence>
<dbReference type="PROSITE" id="PS50801">
    <property type="entry name" value="STAS"/>
    <property type="match status" value="1"/>
</dbReference>
<organism evidence="3">
    <name type="scientific">Capitella teleta</name>
    <name type="common">Polychaete worm</name>
    <dbReference type="NCBI Taxonomy" id="283909"/>
    <lineage>
        <taxon>Eukaryota</taxon>
        <taxon>Metazoa</taxon>
        <taxon>Spiralia</taxon>
        <taxon>Lophotrochozoa</taxon>
        <taxon>Annelida</taxon>
        <taxon>Polychaeta</taxon>
        <taxon>Sedentaria</taxon>
        <taxon>Scolecida</taxon>
        <taxon>Capitellidae</taxon>
        <taxon>Capitella</taxon>
    </lineage>
</organism>
<dbReference type="AlphaFoldDB" id="R7V9V1"/>
<evidence type="ECO:0000313" key="3">
    <source>
        <dbReference type="EMBL" id="ELU12520.1"/>
    </source>
</evidence>
<reference evidence="4" key="3">
    <citation type="submission" date="2015-06" db="UniProtKB">
        <authorList>
            <consortium name="EnsemblMetazoa"/>
        </authorList>
    </citation>
    <scope>IDENTIFICATION</scope>
</reference>
<evidence type="ECO:0000313" key="5">
    <source>
        <dbReference type="Proteomes" id="UP000014760"/>
    </source>
</evidence>
<dbReference type="HOGENOM" id="CLU_2051839_0_0_1"/>
<dbReference type="SUPFAM" id="SSF52091">
    <property type="entry name" value="SpoIIaa-like"/>
    <property type="match status" value="1"/>
</dbReference>
<dbReference type="EnsemblMetazoa" id="CapteT213174">
    <property type="protein sequence ID" value="CapteP213174"/>
    <property type="gene ID" value="CapteG213174"/>
</dbReference>
<gene>
    <name evidence="3" type="ORF">CAPTEDRAFT_213174</name>
</gene>
<dbReference type="CDD" id="cd07042">
    <property type="entry name" value="STAS_SulP_like_sulfate_transporter"/>
    <property type="match status" value="1"/>
</dbReference>
<reference evidence="5" key="1">
    <citation type="submission" date="2012-12" db="EMBL/GenBank/DDBJ databases">
        <authorList>
            <person name="Hellsten U."/>
            <person name="Grimwood J."/>
            <person name="Chapman J.A."/>
            <person name="Shapiro H."/>
            <person name="Aerts A."/>
            <person name="Otillar R.P."/>
            <person name="Terry A.Y."/>
            <person name="Boore J.L."/>
            <person name="Simakov O."/>
            <person name="Marletaz F."/>
            <person name="Cho S.-J."/>
            <person name="Edsinger-Gonzales E."/>
            <person name="Havlak P."/>
            <person name="Kuo D.-H."/>
            <person name="Larsson T."/>
            <person name="Lv J."/>
            <person name="Arendt D."/>
            <person name="Savage R."/>
            <person name="Osoegawa K."/>
            <person name="de Jong P."/>
            <person name="Lindberg D.R."/>
            <person name="Seaver E.C."/>
            <person name="Weisblat D.A."/>
            <person name="Putnam N.H."/>
            <person name="Grigoriev I.V."/>
            <person name="Rokhsar D.S."/>
        </authorList>
    </citation>
    <scope>NUCLEOTIDE SEQUENCE</scope>
    <source>
        <strain evidence="5">I ESC-2004</strain>
    </source>
</reference>
<proteinExistence type="predicted"/>
<name>R7V9V1_CAPTE</name>
<feature type="domain" description="STAS" evidence="2">
    <location>
        <begin position="1"/>
        <end position="65"/>
    </location>
</feature>
<protein>
    <recommendedName>
        <fullName evidence="2">STAS domain-containing protein</fullName>
    </recommendedName>
</protein>
<feature type="region of interest" description="Disordered" evidence="1">
    <location>
        <begin position="87"/>
        <end position="120"/>
    </location>
</feature>
<dbReference type="OrthoDB" id="6116047at2759"/>
<accession>R7V9V1</accession>
<keyword evidence="5" id="KW-1185">Reference proteome</keyword>
<dbReference type="InterPro" id="IPR002645">
    <property type="entry name" value="STAS_dom"/>
</dbReference>